<dbReference type="EMBL" id="JAOPHQ010003989">
    <property type="protein sequence ID" value="KAK0141012.1"/>
    <property type="molecule type" value="Genomic_DNA"/>
</dbReference>
<dbReference type="AlphaFoldDB" id="A0AA47MIM0"/>
<keyword evidence="1" id="KW-1133">Transmembrane helix</keyword>
<evidence type="ECO:0000313" key="4">
    <source>
        <dbReference type="Proteomes" id="UP001174136"/>
    </source>
</evidence>
<keyword evidence="4" id="KW-1185">Reference proteome</keyword>
<feature type="transmembrane region" description="Helical" evidence="1">
    <location>
        <begin position="104"/>
        <end position="125"/>
    </location>
</feature>
<dbReference type="Proteomes" id="UP001174136">
    <property type="component" value="Unassembled WGS sequence"/>
</dbReference>
<evidence type="ECO:0000313" key="3">
    <source>
        <dbReference type="EMBL" id="KAK0141012.1"/>
    </source>
</evidence>
<comment type="caution">
    <text evidence="3">The sequence shown here is derived from an EMBL/GenBank/DDBJ whole genome shotgun (WGS) entry which is preliminary data.</text>
</comment>
<name>A0AA47MIM0_MERPO</name>
<keyword evidence="1" id="KW-0472">Membrane</keyword>
<proteinExistence type="predicted"/>
<reference evidence="3" key="1">
    <citation type="journal article" date="2023" name="Front. Mar. Sci.">
        <title>A new Merluccius polli reference genome to investigate the effects of global change in West African waters.</title>
        <authorList>
            <person name="Mateo J.L."/>
            <person name="Blanco-Fernandez C."/>
            <person name="Garcia-Vazquez E."/>
            <person name="Machado-Schiaffino G."/>
        </authorList>
    </citation>
    <scope>NUCLEOTIDE SEQUENCE</scope>
    <source>
        <strain evidence="3">C29</strain>
        <tissue evidence="3">Fin</tissue>
    </source>
</reference>
<evidence type="ECO:0000259" key="2">
    <source>
        <dbReference type="Pfam" id="PF00078"/>
    </source>
</evidence>
<keyword evidence="1" id="KW-0812">Transmembrane</keyword>
<dbReference type="InterPro" id="IPR000477">
    <property type="entry name" value="RT_dom"/>
</dbReference>
<organism evidence="3 4">
    <name type="scientific">Merluccius polli</name>
    <name type="common">Benguela hake</name>
    <name type="synonym">Merluccius cadenati</name>
    <dbReference type="NCBI Taxonomy" id="89951"/>
    <lineage>
        <taxon>Eukaryota</taxon>
        <taxon>Metazoa</taxon>
        <taxon>Chordata</taxon>
        <taxon>Craniata</taxon>
        <taxon>Vertebrata</taxon>
        <taxon>Euteleostomi</taxon>
        <taxon>Actinopterygii</taxon>
        <taxon>Neopterygii</taxon>
        <taxon>Teleostei</taxon>
        <taxon>Neoteleostei</taxon>
        <taxon>Acanthomorphata</taxon>
        <taxon>Zeiogadaria</taxon>
        <taxon>Gadariae</taxon>
        <taxon>Gadiformes</taxon>
        <taxon>Gadoidei</taxon>
        <taxon>Merlucciidae</taxon>
        <taxon>Merluccius</taxon>
    </lineage>
</organism>
<evidence type="ECO:0000256" key="1">
    <source>
        <dbReference type="SAM" id="Phobius"/>
    </source>
</evidence>
<sequence>MLDNNYMNSSVQNGGVPGVHGCLEHTSVISKIIEDAKRNHGSLTVLRLDLTNAYGTIPHKLVETTLKTCHVPEQFQKLLQCYFDKFNMRFTSGNFTTDWQGLEVGILTGCTISVILFSAAINLLIKSAEKLRWGAALASCIHQAPIRAFRDNLNITAKSEPEGRWILGLGRAHRLGIDGV</sequence>
<protein>
    <recommendedName>
        <fullName evidence="2">Reverse transcriptase domain-containing protein</fullName>
    </recommendedName>
</protein>
<accession>A0AA47MIM0</accession>
<feature type="domain" description="Reverse transcriptase" evidence="2">
    <location>
        <begin position="30"/>
        <end position="160"/>
    </location>
</feature>
<gene>
    <name evidence="3" type="ORF">N1851_022000</name>
</gene>
<dbReference type="Pfam" id="PF00078">
    <property type="entry name" value="RVT_1"/>
    <property type="match status" value="1"/>
</dbReference>